<dbReference type="OrthoDB" id="832379at2"/>
<dbReference type="RefSeq" id="WP_131852432.1">
    <property type="nucleotide sequence ID" value="NZ_SKFH01000019.1"/>
</dbReference>
<evidence type="ECO:0008006" key="4">
    <source>
        <dbReference type="Google" id="ProtNLM"/>
    </source>
</evidence>
<protein>
    <recommendedName>
        <fullName evidence="4">Lipocalin-like domain-containing protein</fullName>
    </recommendedName>
</protein>
<accession>A0A4R4DZ83</accession>
<proteinExistence type="predicted"/>
<comment type="caution">
    <text evidence="2">The sequence shown here is derived from an EMBL/GenBank/DDBJ whole genome shotgun (WGS) entry which is preliminary data.</text>
</comment>
<dbReference type="PROSITE" id="PS51257">
    <property type="entry name" value="PROKAR_LIPOPROTEIN"/>
    <property type="match status" value="1"/>
</dbReference>
<evidence type="ECO:0000313" key="3">
    <source>
        <dbReference type="Proteomes" id="UP000295164"/>
    </source>
</evidence>
<reference evidence="2 3" key="1">
    <citation type="submission" date="2019-03" db="EMBL/GenBank/DDBJ databases">
        <authorList>
            <person name="Kim M.K.M."/>
        </authorList>
    </citation>
    <scope>NUCLEOTIDE SEQUENCE [LARGE SCALE GENOMIC DNA]</scope>
    <source>
        <strain evidence="2 3">17J68-15</strain>
    </source>
</reference>
<sequence>MKTVLRLTALLCLPLLFSCGREAQEQNDNPVPYLTLGQWKVRECNGPSVPNNTLSGYDVTFTENGGLTLRYNGASFSGNWSLHQKVEGKSLTLRVNGANSDASVLSNEWDLQYFDPNTVKLEQGSTHLSLGRP</sequence>
<gene>
    <name evidence="2" type="ORF">E0486_12040</name>
</gene>
<keyword evidence="1" id="KW-0732">Signal</keyword>
<dbReference type="AlphaFoldDB" id="A0A4R4DZ83"/>
<feature type="signal peptide" evidence="1">
    <location>
        <begin position="1"/>
        <end position="23"/>
    </location>
</feature>
<evidence type="ECO:0000313" key="2">
    <source>
        <dbReference type="EMBL" id="TCZ69647.1"/>
    </source>
</evidence>
<organism evidence="2 3">
    <name type="scientific">Flaviaesturariibacter aridisoli</name>
    <dbReference type="NCBI Taxonomy" id="2545761"/>
    <lineage>
        <taxon>Bacteria</taxon>
        <taxon>Pseudomonadati</taxon>
        <taxon>Bacteroidota</taxon>
        <taxon>Chitinophagia</taxon>
        <taxon>Chitinophagales</taxon>
        <taxon>Chitinophagaceae</taxon>
        <taxon>Flaviaestuariibacter</taxon>
    </lineage>
</organism>
<feature type="chain" id="PRO_5020823586" description="Lipocalin-like domain-containing protein" evidence="1">
    <location>
        <begin position="24"/>
        <end position="133"/>
    </location>
</feature>
<evidence type="ECO:0000256" key="1">
    <source>
        <dbReference type="SAM" id="SignalP"/>
    </source>
</evidence>
<dbReference type="Proteomes" id="UP000295164">
    <property type="component" value="Unassembled WGS sequence"/>
</dbReference>
<keyword evidence="3" id="KW-1185">Reference proteome</keyword>
<dbReference type="EMBL" id="SKFH01000019">
    <property type="protein sequence ID" value="TCZ69647.1"/>
    <property type="molecule type" value="Genomic_DNA"/>
</dbReference>
<name>A0A4R4DZ83_9BACT</name>